<keyword evidence="3" id="KW-0975">Bacterial flagellum</keyword>
<gene>
    <name evidence="6" type="ORF">LZ24_01526</name>
</gene>
<dbReference type="Proteomes" id="UP000318307">
    <property type="component" value="Unassembled WGS sequence"/>
</dbReference>
<dbReference type="Gene3D" id="1.20.1330.10">
    <property type="entry name" value="f41 fragment of flagellin, N-terminal domain"/>
    <property type="match status" value="2"/>
</dbReference>
<dbReference type="GO" id="GO:0009424">
    <property type="term" value="C:bacterial-type flagellum hook"/>
    <property type="evidence" value="ECO:0007669"/>
    <property type="project" value="InterPro"/>
</dbReference>
<reference evidence="6 7" key="1">
    <citation type="submission" date="2019-07" db="EMBL/GenBank/DDBJ databases">
        <title>Genome sequencing of 100 strains of the haloalkaliphilic chemolithoautotrophic sulfur-oxidizing bacterium Thioalkalivibrio.</title>
        <authorList>
            <person name="Muyzer G."/>
        </authorList>
    </citation>
    <scope>NUCLEOTIDE SEQUENCE [LARGE SCALE GENOMIC DNA]</scope>
    <source>
        <strain evidence="6 7">ASO4-4</strain>
    </source>
</reference>
<organism evidence="6 7">
    <name type="scientific">Desulfobotulus alkaliphilus</name>
    <dbReference type="NCBI Taxonomy" id="622671"/>
    <lineage>
        <taxon>Bacteria</taxon>
        <taxon>Pseudomonadati</taxon>
        <taxon>Thermodesulfobacteriota</taxon>
        <taxon>Desulfobacteria</taxon>
        <taxon>Desulfobacterales</taxon>
        <taxon>Desulfobacteraceae</taxon>
        <taxon>Desulfobotulus</taxon>
    </lineage>
</organism>
<sequence length="1024" mass="113430">MRVPNKIMFDTSTYRLGRLNKDLYKANEVMSTGKRINHIDDDPVGLSQVMHLKSSVSSLQQLEKNISAGKTWLNATDAALDSMKDLVTEVNLEISKLITASAGPQERKDAVERIDGMLRQIVDLGNTQVNGNYIFGGSRTDKPPFIYHDSENPPRVSYEGDHEAFRIRTGDGKSMEVGRDGSKIFYMNHVEVNKTNNTLVFQEDNGQGVAFLKTMEVEIPTGVYTEKELAFEVEKRMNALSEKEGYGLSYAVDYNPVEKSFFIRERGGPGKEYIRTEILWSSGGEPRIENATVKGSIPPEKLEIFVHHPASITKATEKDKPFGLFWDGEGSFIVDNDPGYRLPGKITPENGVVRLDLSDNGFSDIEIKVDMDGIKKGDSITFSMVSFTGNTSIGREMGFYGTDTVLEKPVSTEPVNFITAPLVIDATNQRIEFAETRGNVRQVFSVDIPVADYSDMNELAGVIKNTMETASEAANPGAGISYAVTYDEEKSRFFIREDGGTLTKLEMLWLTGPDAGENSAGAILGFTEPEHVLTYPMSRELPVLFDIGLGNNIINFEETVGGTESGQLTAEIPPGDYRSITDLETAVSGALTAASANGVVYTATYDAVTRKFSIDDGGATDSVNFLWESGSGRHRSMAKVLGYTDDRDVLIETADFPYTANGQATLFAITENNNTLDFQEVDENGRPGAVHTIRLPERDYANPHELAAHIQTEMRTASHSGIRYVVDYDPDRGFSIRGGKEGVSETRLLWHTGPNAGSSMASTLGFLPYEDDITIFAAGDRPIVRIDVNDTNNRLDFREVMKKGDHTEFCELTALIPPGVYESMDDLALAVETALEKESRDRGFGIRYSVNYDEDTGKFSIKEKDERLYSLDLLFETGNHGAPERGGSGQSIAGVLGFPEKDVSSGPMESNRDVEWSLFRTLNDLMADLAANDVQGMQQGMQRLETSFKQLNSLHADTGIKFNRLEIQEKIQMDMKFSLEERRSHLEDADMIEAIMKLQSRELAYQAAMNSTSKVMKMSLMDYM</sequence>
<name>A0A562RUW5_9BACT</name>
<comment type="caution">
    <text evidence="6">The sequence shown here is derived from an EMBL/GenBank/DDBJ whole genome shotgun (WGS) entry which is preliminary data.</text>
</comment>
<evidence type="ECO:0000259" key="5">
    <source>
        <dbReference type="Pfam" id="PF00700"/>
    </source>
</evidence>
<dbReference type="AlphaFoldDB" id="A0A562RUW5"/>
<dbReference type="Pfam" id="PF00700">
    <property type="entry name" value="Flagellin_C"/>
    <property type="match status" value="1"/>
</dbReference>
<evidence type="ECO:0000256" key="1">
    <source>
        <dbReference type="ARBA" id="ARBA00004365"/>
    </source>
</evidence>
<feature type="domain" description="Flagellin C-terminal" evidence="5">
    <location>
        <begin position="942"/>
        <end position="1024"/>
    </location>
</feature>
<dbReference type="InterPro" id="IPR046358">
    <property type="entry name" value="Flagellin_C"/>
</dbReference>
<dbReference type="RefSeq" id="WP_144684160.1">
    <property type="nucleotide sequence ID" value="NZ_VLLC01000010.1"/>
</dbReference>
<dbReference type="InterPro" id="IPR001029">
    <property type="entry name" value="Flagellin_N"/>
</dbReference>
<keyword evidence="7" id="KW-1185">Reference proteome</keyword>
<dbReference type="GO" id="GO:0005198">
    <property type="term" value="F:structural molecule activity"/>
    <property type="evidence" value="ECO:0007669"/>
    <property type="project" value="InterPro"/>
</dbReference>
<dbReference type="InterPro" id="IPR013384">
    <property type="entry name" value="Flagell_FlgL"/>
</dbReference>
<protein>
    <submittedName>
        <fullName evidence="6">Flagellar hook-associated protein 3</fullName>
    </submittedName>
</protein>
<evidence type="ECO:0000313" key="6">
    <source>
        <dbReference type="EMBL" id="TWI72384.1"/>
    </source>
</evidence>
<accession>A0A562RUW5</accession>
<proteinExistence type="inferred from homology"/>
<dbReference type="PANTHER" id="PTHR42792">
    <property type="entry name" value="FLAGELLIN"/>
    <property type="match status" value="1"/>
</dbReference>
<comment type="subcellular location">
    <subcellularLocation>
        <location evidence="1">Bacterial flagellum</location>
    </subcellularLocation>
</comment>
<dbReference type="EMBL" id="VLLC01000010">
    <property type="protein sequence ID" value="TWI72384.1"/>
    <property type="molecule type" value="Genomic_DNA"/>
</dbReference>
<dbReference type="NCBIfam" id="TIGR02550">
    <property type="entry name" value="flagell_flgL"/>
    <property type="match status" value="1"/>
</dbReference>
<comment type="similarity">
    <text evidence="2">Belongs to the bacterial flagellin family.</text>
</comment>
<dbReference type="OrthoDB" id="9758307at2"/>
<evidence type="ECO:0000313" key="7">
    <source>
        <dbReference type="Proteomes" id="UP000318307"/>
    </source>
</evidence>
<evidence type="ECO:0000256" key="3">
    <source>
        <dbReference type="ARBA" id="ARBA00023143"/>
    </source>
</evidence>
<evidence type="ECO:0000256" key="2">
    <source>
        <dbReference type="ARBA" id="ARBA00005709"/>
    </source>
</evidence>
<feature type="domain" description="Flagellin N-terminal" evidence="4">
    <location>
        <begin position="16"/>
        <end position="140"/>
    </location>
</feature>
<dbReference type="PANTHER" id="PTHR42792:SF1">
    <property type="entry name" value="FLAGELLAR HOOK-ASSOCIATED PROTEIN 3"/>
    <property type="match status" value="1"/>
</dbReference>
<dbReference type="GO" id="GO:0071973">
    <property type="term" value="P:bacterial-type flagellum-dependent cell motility"/>
    <property type="evidence" value="ECO:0007669"/>
    <property type="project" value="InterPro"/>
</dbReference>
<keyword evidence="6" id="KW-0282">Flagellum</keyword>
<keyword evidence="6" id="KW-0969">Cilium</keyword>
<evidence type="ECO:0000259" key="4">
    <source>
        <dbReference type="Pfam" id="PF00669"/>
    </source>
</evidence>
<dbReference type="InterPro" id="IPR001492">
    <property type="entry name" value="Flagellin"/>
</dbReference>
<keyword evidence="6" id="KW-0966">Cell projection</keyword>
<dbReference type="Pfam" id="PF00669">
    <property type="entry name" value="Flagellin_N"/>
    <property type="match status" value="1"/>
</dbReference>
<dbReference type="SUPFAM" id="SSF64518">
    <property type="entry name" value="Phase 1 flagellin"/>
    <property type="match status" value="1"/>
</dbReference>